<comment type="function">
    <text evidence="1">Could be involved in insertion of integral membrane proteins into the membrane.</text>
</comment>
<dbReference type="PANTHER" id="PTHR33383:SF1">
    <property type="entry name" value="MEMBRANE PROTEIN INSERTION EFFICIENCY FACTOR-RELATED"/>
    <property type="match status" value="1"/>
</dbReference>
<proteinExistence type="inferred from homology"/>
<reference evidence="2 3" key="1">
    <citation type="submission" date="2024-04" db="EMBL/GenBank/DDBJ databases">
        <title>Novel species of the genus Ideonella isolated from streams.</title>
        <authorList>
            <person name="Lu H."/>
        </authorList>
    </citation>
    <scope>NUCLEOTIDE SEQUENCE [LARGE SCALE GENOMIC DNA]</scope>
    <source>
        <strain evidence="2 3">BYS139W</strain>
    </source>
</reference>
<gene>
    <name evidence="2" type="primary">yidD</name>
    <name evidence="2" type="ORF">AACH11_15470</name>
</gene>
<dbReference type="PANTHER" id="PTHR33383">
    <property type="entry name" value="MEMBRANE PROTEIN INSERTION EFFICIENCY FACTOR-RELATED"/>
    <property type="match status" value="1"/>
</dbReference>
<keyword evidence="1" id="KW-1003">Cell membrane</keyword>
<comment type="subcellular location">
    <subcellularLocation>
        <location evidence="1">Cell membrane</location>
        <topology evidence="1">Peripheral membrane protein</topology>
        <orientation evidence="1">Cytoplasmic side</orientation>
    </subcellularLocation>
</comment>
<evidence type="ECO:0000313" key="3">
    <source>
        <dbReference type="Proteomes" id="UP001368500"/>
    </source>
</evidence>
<dbReference type="InterPro" id="IPR002696">
    <property type="entry name" value="Membr_insert_effic_factor_YidD"/>
</dbReference>
<organism evidence="2 3">
    <name type="scientific">Pseudaquabacterium rugosum</name>
    <dbReference type="NCBI Taxonomy" id="2984194"/>
    <lineage>
        <taxon>Bacteria</taxon>
        <taxon>Pseudomonadati</taxon>
        <taxon>Pseudomonadota</taxon>
        <taxon>Betaproteobacteria</taxon>
        <taxon>Burkholderiales</taxon>
        <taxon>Sphaerotilaceae</taxon>
        <taxon>Pseudaquabacterium</taxon>
    </lineage>
</organism>
<comment type="similarity">
    <text evidence="1">Belongs to the UPF0161 family.</text>
</comment>
<dbReference type="Pfam" id="PF01809">
    <property type="entry name" value="YidD"/>
    <property type="match status" value="1"/>
</dbReference>
<comment type="caution">
    <text evidence="2">The sequence shown here is derived from an EMBL/GenBank/DDBJ whole genome shotgun (WGS) entry which is preliminary data.</text>
</comment>
<sequence length="82" mass="9191">MAALPVRFYRYFLKPWLGGVCRFEPSCSAYALQAIERHGARTGVTLAAGRILRCHPWCDGGCDPVPDRVPGLFSRLFPKNRP</sequence>
<evidence type="ECO:0000256" key="1">
    <source>
        <dbReference type="HAMAP-Rule" id="MF_00386"/>
    </source>
</evidence>
<protein>
    <recommendedName>
        <fullName evidence="1">Putative membrane protein insertion efficiency factor</fullName>
    </recommendedName>
</protein>
<accession>A0ABU9BCR9</accession>
<dbReference type="HAMAP" id="MF_00386">
    <property type="entry name" value="UPF0161_YidD"/>
    <property type="match status" value="1"/>
</dbReference>
<dbReference type="NCBIfam" id="TIGR00278">
    <property type="entry name" value="membrane protein insertion efficiency factor YidD"/>
    <property type="match status" value="1"/>
</dbReference>
<dbReference type="RefSeq" id="WP_341375284.1">
    <property type="nucleotide sequence ID" value="NZ_JBBUTF010000014.1"/>
</dbReference>
<keyword evidence="3" id="KW-1185">Reference proteome</keyword>
<evidence type="ECO:0000313" key="2">
    <source>
        <dbReference type="EMBL" id="MEK8027363.1"/>
    </source>
</evidence>
<keyword evidence="1" id="KW-0472">Membrane</keyword>
<dbReference type="EMBL" id="JBBUTF010000014">
    <property type="protein sequence ID" value="MEK8027363.1"/>
    <property type="molecule type" value="Genomic_DNA"/>
</dbReference>
<name>A0ABU9BCR9_9BURK</name>
<dbReference type="Proteomes" id="UP001368500">
    <property type="component" value="Unassembled WGS sequence"/>
</dbReference>
<dbReference type="SMART" id="SM01234">
    <property type="entry name" value="Haemolytic"/>
    <property type="match status" value="1"/>
</dbReference>